<sequence length="253" mass="27658">MSATSSFDYSLSSMIDLEISRSVPAITVASGSAIYLLEAASEHKFDLGPAEVVLECSSSNKACITSFFGSSGPSKVLNISEQKSTTSNSQPTTSMCHTELIAVEASPATSCIQQRSSKCLAQSIDIPADLDERPVFSRHIATGNVIFPVRKPPAVSKAPHDPFDINSLLKRMPASWAQKNRRDVPKSLRIAMSGVMDSTIFRREQKPAVVAGCDAYDSWPYIRTEVEQDIENEREKAEEDTFVSVLKWAVSTF</sequence>
<feature type="non-terminal residue" evidence="1">
    <location>
        <position position="253"/>
    </location>
</feature>
<accession>A0A0C2WS07</accession>
<dbReference type="InParanoid" id="A0A0C2WS07"/>
<dbReference type="Proteomes" id="UP000054549">
    <property type="component" value="Unassembled WGS sequence"/>
</dbReference>
<dbReference type="AlphaFoldDB" id="A0A0C2WS07"/>
<keyword evidence="2" id="KW-1185">Reference proteome</keyword>
<name>A0A0C2WS07_AMAMK</name>
<evidence type="ECO:0000313" key="2">
    <source>
        <dbReference type="Proteomes" id="UP000054549"/>
    </source>
</evidence>
<proteinExistence type="predicted"/>
<dbReference type="OrthoDB" id="10498341at2759"/>
<protein>
    <submittedName>
        <fullName evidence="1">Uncharacterized protein</fullName>
    </submittedName>
</protein>
<dbReference type="EMBL" id="KN818249">
    <property type="protein sequence ID" value="KIL64462.1"/>
    <property type="molecule type" value="Genomic_DNA"/>
</dbReference>
<dbReference type="HOGENOM" id="CLU_1100670_0_0_1"/>
<organism evidence="1 2">
    <name type="scientific">Amanita muscaria (strain Koide BX008)</name>
    <dbReference type="NCBI Taxonomy" id="946122"/>
    <lineage>
        <taxon>Eukaryota</taxon>
        <taxon>Fungi</taxon>
        <taxon>Dikarya</taxon>
        <taxon>Basidiomycota</taxon>
        <taxon>Agaricomycotina</taxon>
        <taxon>Agaricomycetes</taxon>
        <taxon>Agaricomycetidae</taxon>
        <taxon>Agaricales</taxon>
        <taxon>Pluteineae</taxon>
        <taxon>Amanitaceae</taxon>
        <taxon>Amanita</taxon>
    </lineage>
</organism>
<reference evidence="1 2" key="1">
    <citation type="submission" date="2014-04" db="EMBL/GenBank/DDBJ databases">
        <title>Evolutionary Origins and Diversification of the Mycorrhizal Mutualists.</title>
        <authorList>
            <consortium name="DOE Joint Genome Institute"/>
            <consortium name="Mycorrhizal Genomics Consortium"/>
            <person name="Kohler A."/>
            <person name="Kuo A."/>
            <person name="Nagy L.G."/>
            <person name="Floudas D."/>
            <person name="Copeland A."/>
            <person name="Barry K.W."/>
            <person name="Cichocki N."/>
            <person name="Veneault-Fourrey C."/>
            <person name="LaButti K."/>
            <person name="Lindquist E.A."/>
            <person name="Lipzen A."/>
            <person name="Lundell T."/>
            <person name="Morin E."/>
            <person name="Murat C."/>
            <person name="Riley R."/>
            <person name="Ohm R."/>
            <person name="Sun H."/>
            <person name="Tunlid A."/>
            <person name="Henrissat B."/>
            <person name="Grigoriev I.V."/>
            <person name="Hibbett D.S."/>
            <person name="Martin F."/>
        </authorList>
    </citation>
    <scope>NUCLEOTIDE SEQUENCE [LARGE SCALE GENOMIC DNA]</scope>
    <source>
        <strain evidence="1 2">Koide BX008</strain>
    </source>
</reference>
<evidence type="ECO:0000313" key="1">
    <source>
        <dbReference type="EMBL" id="KIL64462.1"/>
    </source>
</evidence>
<gene>
    <name evidence="1" type="ORF">M378DRAFT_163229</name>
</gene>